<evidence type="ECO:0000313" key="4">
    <source>
        <dbReference type="EMBL" id="ABK76694.1"/>
    </source>
</evidence>
<dbReference type="CDD" id="cd00009">
    <property type="entry name" value="AAA"/>
    <property type="match status" value="1"/>
</dbReference>
<dbReference type="InterPro" id="IPR027417">
    <property type="entry name" value="P-loop_NTPase"/>
</dbReference>
<gene>
    <name evidence="4" type="ordered locus">CENSYa_0045</name>
</gene>
<dbReference type="PATRIC" id="fig|414004.10.peg.37"/>
<sequence>MPSPIFGDAGNVQVRELGSQAAELSGILEGVQAEIRRHIVGQDRAIHSILTSLVAGGHVLLEGVPGLAKTGMARALAGAIDVDFARIQFTPDLLPADILGTRVYDAASGSFRTERGPIFHRIILADEINRAPPKVQSALLEAMQEGQASIHGETIPLPGPFLVIATQNPLEDEGTFRLPEAQVDRFAVKIMVGYPSREEEVAIIEMDGGSKEARPVVDGADIQKVQALSRQVYADGVISRYVADIAAATRDPAGSGLDLDGAIQHGASPRASVWLMRTARAHALLDGRGFVMPEDVKAVAHDVLRHRIMLTFEAEADGLRPEGVIDAVLARVPPP</sequence>
<dbReference type="InterPro" id="IPR041628">
    <property type="entry name" value="ChlI/MoxR_AAA_lid"/>
</dbReference>
<dbReference type="SUPFAM" id="SSF52540">
    <property type="entry name" value="P-loop containing nucleoside triphosphate hydrolases"/>
    <property type="match status" value="1"/>
</dbReference>
<dbReference type="FunFam" id="3.40.50.300:FF:000640">
    <property type="entry name" value="MoxR family ATPase"/>
    <property type="match status" value="1"/>
</dbReference>
<protein>
    <submittedName>
        <fullName evidence="4">MoxR-like ATPases</fullName>
    </submittedName>
</protein>
<reference evidence="4 5" key="1">
    <citation type="journal article" date="2006" name="Proc. Natl. Acad. Sci. U.S.A.">
        <title>Genomic analysis of the uncultivated marine crenarchaeote Cenarchaeum symbiosum.</title>
        <authorList>
            <person name="Hallam S.J."/>
            <person name="Konstantinidis K.T."/>
            <person name="Putnam N."/>
            <person name="Schleper C."/>
            <person name="Watanabe Y."/>
            <person name="Sugahara J."/>
            <person name="Preston C."/>
            <person name="de la Torre J."/>
            <person name="Richardson P.M."/>
            <person name="DeLong E.F."/>
        </authorList>
    </citation>
    <scope>NUCLEOTIDE SEQUENCE [LARGE SCALE GENOMIC DNA]</scope>
    <source>
        <strain evidence="5">A</strain>
    </source>
</reference>
<keyword evidence="5" id="KW-1185">Reference proteome</keyword>
<dbReference type="Pfam" id="PF07726">
    <property type="entry name" value="AAA_3"/>
    <property type="match status" value="1"/>
</dbReference>
<dbReference type="HOGENOM" id="CLU_034716_2_0_2"/>
<dbReference type="Proteomes" id="UP000000758">
    <property type="component" value="Chromosome"/>
</dbReference>
<dbReference type="PIRSF" id="PIRSF002849">
    <property type="entry name" value="AAA_ATPase_chaperone_MoxR_prd"/>
    <property type="match status" value="1"/>
</dbReference>
<dbReference type="InterPro" id="IPR050764">
    <property type="entry name" value="CbbQ/NirQ/NorQ/GpvN"/>
</dbReference>
<keyword evidence="2" id="KW-0067">ATP-binding</keyword>
<evidence type="ECO:0000256" key="1">
    <source>
        <dbReference type="ARBA" id="ARBA00022741"/>
    </source>
</evidence>
<proteinExistence type="predicted"/>
<dbReference type="AlphaFoldDB" id="A0RTM7"/>
<dbReference type="GO" id="GO:0016887">
    <property type="term" value="F:ATP hydrolysis activity"/>
    <property type="evidence" value="ECO:0007669"/>
    <property type="project" value="InterPro"/>
</dbReference>
<evidence type="ECO:0000313" key="5">
    <source>
        <dbReference type="Proteomes" id="UP000000758"/>
    </source>
</evidence>
<keyword evidence="1" id="KW-0547">Nucleotide-binding</keyword>
<feature type="domain" description="AAA+ ATPase" evidence="3">
    <location>
        <begin position="55"/>
        <end position="196"/>
    </location>
</feature>
<dbReference type="GO" id="GO:0005524">
    <property type="term" value="F:ATP binding"/>
    <property type="evidence" value="ECO:0007669"/>
    <property type="project" value="UniProtKB-KW"/>
</dbReference>
<dbReference type="SMART" id="SM00382">
    <property type="entry name" value="AAA"/>
    <property type="match status" value="1"/>
</dbReference>
<dbReference type="STRING" id="414004.CENSYa_0045"/>
<dbReference type="EnsemblBacteria" id="ABK76694">
    <property type="protein sequence ID" value="ABK76694"/>
    <property type="gene ID" value="CENSYa_0045"/>
</dbReference>
<dbReference type="Gene3D" id="1.10.8.80">
    <property type="entry name" value="Magnesium chelatase subunit I, C-Terminal domain"/>
    <property type="match status" value="1"/>
</dbReference>
<dbReference type="EMBL" id="DP000238">
    <property type="protein sequence ID" value="ABK76694.1"/>
    <property type="molecule type" value="Genomic_DNA"/>
</dbReference>
<dbReference type="PANTHER" id="PTHR42759:SF1">
    <property type="entry name" value="MAGNESIUM-CHELATASE SUBUNIT CHLD"/>
    <property type="match status" value="1"/>
</dbReference>
<accession>A0RTM7</accession>
<evidence type="ECO:0000259" key="3">
    <source>
        <dbReference type="SMART" id="SM00382"/>
    </source>
</evidence>
<dbReference type="PANTHER" id="PTHR42759">
    <property type="entry name" value="MOXR FAMILY PROTEIN"/>
    <property type="match status" value="1"/>
</dbReference>
<dbReference type="Pfam" id="PF17863">
    <property type="entry name" value="AAA_lid_2"/>
    <property type="match status" value="1"/>
</dbReference>
<organism evidence="4 5">
    <name type="scientific">Cenarchaeum symbiosum (strain A)</name>
    <dbReference type="NCBI Taxonomy" id="414004"/>
    <lineage>
        <taxon>Archaea</taxon>
        <taxon>Nitrososphaerota</taxon>
        <taxon>Candidatus Cenarchaeales</taxon>
        <taxon>Candidatus Cenarchaeaceae</taxon>
        <taxon>Candidatus Cenarchaeum</taxon>
    </lineage>
</organism>
<dbReference type="KEGG" id="csy:CENSYa_0045"/>
<dbReference type="InterPro" id="IPR003593">
    <property type="entry name" value="AAA+_ATPase"/>
</dbReference>
<dbReference type="InterPro" id="IPR011703">
    <property type="entry name" value="ATPase_AAA-3"/>
</dbReference>
<evidence type="ECO:0000256" key="2">
    <source>
        <dbReference type="ARBA" id="ARBA00022840"/>
    </source>
</evidence>
<dbReference type="Gene3D" id="3.40.50.300">
    <property type="entry name" value="P-loop containing nucleotide triphosphate hydrolases"/>
    <property type="match status" value="1"/>
</dbReference>
<name>A0RTM7_CENSY</name>